<dbReference type="InterPro" id="IPR050879">
    <property type="entry name" value="Acyltransferase_3"/>
</dbReference>
<evidence type="ECO:0000256" key="1">
    <source>
        <dbReference type="SAM" id="Phobius"/>
    </source>
</evidence>
<dbReference type="GO" id="GO:0009103">
    <property type="term" value="P:lipopolysaccharide biosynthetic process"/>
    <property type="evidence" value="ECO:0007669"/>
    <property type="project" value="TreeGrafter"/>
</dbReference>
<comment type="caution">
    <text evidence="3">The sequence shown here is derived from an EMBL/GenBank/DDBJ whole genome shotgun (WGS) entry which is preliminary data.</text>
</comment>
<dbReference type="AlphaFoldDB" id="A0A4R7S2C4"/>
<dbReference type="PANTHER" id="PTHR23028">
    <property type="entry name" value="ACETYLTRANSFERASE"/>
    <property type="match status" value="1"/>
</dbReference>
<dbReference type="PANTHER" id="PTHR23028:SF53">
    <property type="entry name" value="ACYL_TRANSF_3 DOMAIN-CONTAINING PROTEIN"/>
    <property type="match status" value="1"/>
</dbReference>
<keyword evidence="4" id="KW-1185">Reference proteome</keyword>
<evidence type="ECO:0000313" key="3">
    <source>
        <dbReference type="EMBL" id="TDU71405.1"/>
    </source>
</evidence>
<feature type="domain" description="Acyltransferase 3" evidence="2">
    <location>
        <begin position="14"/>
        <end position="329"/>
    </location>
</feature>
<feature type="transmembrane region" description="Helical" evidence="1">
    <location>
        <begin position="12"/>
        <end position="32"/>
    </location>
</feature>
<dbReference type="GO" id="GO:0016020">
    <property type="term" value="C:membrane"/>
    <property type="evidence" value="ECO:0007669"/>
    <property type="project" value="TreeGrafter"/>
</dbReference>
<accession>A0A4R7S2C4</accession>
<keyword evidence="1" id="KW-1133">Transmembrane helix</keyword>
<sequence>MFEQQANMAVRQIVSLTGVRFVAAFWVVMFHIQGELTKLIPGITPLKPLFDQGHFAVPFFFILSGYILSHTYFGQYKFRDHPRFILNRVARIWPVHFATLMLLIVYVIAAKQMDIHIDMGNYDFSMIIAELFMLRGWTSDLLLWNYPAWSIHAEFFAYLFIFPLCHILFGLRWNISMLISIPFLLLAVHGLDWHNGLQGCIFDIMLPFIAGSGIYALKRTKSTSHASFATYIAVGGIFFALSNNHFYSKSLLFVCFGLLIYGLSHEQGKIHNMLRNKYICYGGKVSYSLYMTHGLVHILYFFIYPQLPLTNMYIKYLAAILFVAAIAVIAIGFYHLVEEPSHRQLKPSRRHLNGKSP</sequence>
<evidence type="ECO:0000259" key="2">
    <source>
        <dbReference type="Pfam" id="PF01757"/>
    </source>
</evidence>
<name>A0A4R7S2C4_9BACT</name>
<feature type="transmembrane region" description="Helical" evidence="1">
    <location>
        <begin position="316"/>
        <end position="337"/>
    </location>
</feature>
<dbReference type="Proteomes" id="UP000295662">
    <property type="component" value="Unassembled WGS sequence"/>
</dbReference>
<dbReference type="Pfam" id="PF01757">
    <property type="entry name" value="Acyl_transf_3"/>
    <property type="match status" value="1"/>
</dbReference>
<reference evidence="3 4" key="1">
    <citation type="submission" date="2019-03" db="EMBL/GenBank/DDBJ databases">
        <title>Genomic Encyclopedia of Archaeal and Bacterial Type Strains, Phase II (KMG-II): from individual species to whole genera.</title>
        <authorList>
            <person name="Goeker M."/>
        </authorList>
    </citation>
    <scope>NUCLEOTIDE SEQUENCE [LARGE SCALE GENOMIC DNA]</scope>
    <source>
        <strain evidence="3 4">ATCC 25309</strain>
    </source>
</reference>
<gene>
    <name evidence="3" type="ORF">EI77_02529</name>
</gene>
<feature type="transmembrane region" description="Helical" evidence="1">
    <location>
        <begin position="52"/>
        <end position="69"/>
    </location>
</feature>
<protein>
    <submittedName>
        <fullName evidence="3">Peptidoglycan/LPS O-acetylase OafA/YrhL</fullName>
    </submittedName>
</protein>
<feature type="transmembrane region" description="Helical" evidence="1">
    <location>
        <begin position="224"/>
        <end position="241"/>
    </location>
</feature>
<feature type="transmembrane region" description="Helical" evidence="1">
    <location>
        <begin position="195"/>
        <end position="217"/>
    </location>
</feature>
<dbReference type="EMBL" id="SOCA01000003">
    <property type="protein sequence ID" value="TDU71405.1"/>
    <property type="molecule type" value="Genomic_DNA"/>
</dbReference>
<evidence type="ECO:0000313" key="4">
    <source>
        <dbReference type="Proteomes" id="UP000295662"/>
    </source>
</evidence>
<dbReference type="GO" id="GO:0016747">
    <property type="term" value="F:acyltransferase activity, transferring groups other than amino-acyl groups"/>
    <property type="evidence" value="ECO:0007669"/>
    <property type="project" value="InterPro"/>
</dbReference>
<dbReference type="RefSeq" id="WP_133795562.1">
    <property type="nucleotide sequence ID" value="NZ_SOCA01000003.1"/>
</dbReference>
<feature type="transmembrane region" description="Helical" evidence="1">
    <location>
        <begin position="90"/>
        <end position="109"/>
    </location>
</feature>
<dbReference type="OrthoDB" id="9814807at2"/>
<feature type="transmembrane region" description="Helical" evidence="1">
    <location>
        <begin position="285"/>
        <end position="304"/>
    </location>
</feature>
<feature type="transmembrane region" description="Helical" evidence="1">
    <location>
        <begin position="247"/>
        <end position="264"/>
    </location>
</feature>
<proteinExistence type="predicted"/>
<dbReference type="InterPro" id="IPR002656">
    <property type="entry name" value="Acyl_transf_3_dom"/>
</dbReference>
<keyword evidence="1" id="KW-0472">Membrane</keyword>
<keyword evidence="1" id="KW-0812">Transmembrane</keyword>
<organism evidence="3 4">
    <name type="scientific">Prosthecobacter fusiformis</name>
    <dbReference type="NCBI Taxonomy" id="48464"/>
    <lineage>
        <taxon>Bacteria</taxon>
        <taxon>Pseudomonadati</taxon>
        <taxon>Verrucomicrobiota</taxon>
        <taxon>Verrucomicrobiia</taxon>
        <taxon>Verrucomicrobiales</taxon>
        <taxon>Verrucomicrobiaceae</taxon>
        <taxon>Prosthecobacter</taxon>
    </lineage>
</organism>